<name>A0A7Z8P2R9_9EURY</name>
<dbReference type="PANTHER" id="PTHR43637:SF2">
    <property type="entry name" value="PROTEIN GVPD 1"/>
    <property type="match status" value="1"/>
</dbReference>
<keyword evidence="1" id="KW-0547">Nucleotide-binding</keyword>
<dbReference type="Gene3D" id="3.40.50.300">
    <property type="entry name" value="P-loop containing nucleotide triphosphate hydrolases"/>
    <property type="match status" value="1"/>
</dbReference>
<protein>
    <submittedName>
        <fullName evidence="4">AAA family ATPase</fullName>
    </submittedName>
</protein>
<dbReference type="PANTHER" id="PTHR43637">
    <property type="entry name" value="UPF0273 PROTEIN TM_0370"/>
    <property type="match status" value="1"/>
</dbReference>
<reference evidence="4 5" key="1">
    <citation type="submission" date="2019-06" db="EMBL/GenBank/DDBJ databases">
        <title>Draft genome sequence of Methanolobus vulcani B1d.</title>
        <authorList>
            <person name="Creighbaum A.J."/>
            <person name="Ticak T."/>
            <person name="Hariraju D."/>
            <person name="Arivett B.A."/>
            <person name="Ferguson D.J.Jr."/>
        </authorList>
    </citation>
    <scope>NUCLEOTIDE SEQUENCE [LARGE SCALE GENOMIC DNA]</scope>
    <source>
        <strain evidence="4 5">B1d</strain>
    </source>
</reference>
<dbReference type="InterPro" id="IPR010624">
    <property type="entry name" value="KaiC_dom"/>
</dbReference>
<gene>
    <name evidence="4" type="ORF">FKV42_03920</name>
</gene>
<evidence type="ECO:0000313" key="4">
    <source>
        <dbReference type="EMBL" id="TQD27021.1"/>
    </source>
</evidence>
<feature type="domain" description="KaiC" evidence="3">
    <location>
        <begin position="2"/>
        <end position="241"/>
    </location>
</feature>
<organism evidence="4 5">
    <name type="scientific">Methanolobus vulcani</name>
    <dbReference type="NCBI Taxonomy" id="38026"/>
    <lineage>
        <taxon>Archaea</taxon>
        <taxon>Methanobacteriati</taxon>
        <taxon>Methanobacteriota</taxon>
        <taxon>Stenosarchaea group</taxon>
        <taxon>Methanomicrobia</taxon>
        <taxon>Methanosarcinales</taxon>
        <taxon>Methanosarcinaceae</taxon>
        <taxon>Methanolobus</taxon>
    </lineage>
</organism>
<dbReference type="OrthoDB" id="27015at2157"/>
<proteinExistence type="predicted"/>
<dbReference type="Pfam" id="PF06745">
    <property type="entry name" value="ATPase"/>
    <property type="match status" value="1"/>
</dbReference>
<evidence type="ECO:0000256" key="2">
    <source>
        <dbReference type="ARBA" id="ARBA00022840"/>
    </source>
</evidence>
<dbReference type="RefSeq" id="WP_154808946.1">
    <property type="nucleotide sequence ID" value="NZ_VIAQ01000010.1"/>
</dbReference>
<comment type="caution">
    <text evidence="4">The sequence shown here is derived from an EMBL/GenBank/DDBJ whole genome shotgun (WGS) entry which is preliminary data.</text>
</comment>
<sequence>MERISTGIPEIDKKIQGGFPAGEAYLVTGEPGTGKTIFGLHLTYNACMEGKKCAILATEETPEKIIRHGKSIGLDIEPFVENKQLTMIRVLEKRIEGLEDKYANIITNTTDPRNIKYIIPEDVEVVVIDNMGTFSIGEELNVFRDKLDTLIYLFAESKWTSLIIMDATAHELTHRIAEYSSSGTIRLMTKENPYTGKMERFIYIPKMRDTDISLEIMNYNITGQGIKLSASKAASKTNRLI</sequence>
<dbReference type="InterPro" id="IPR027417">
    <property type="entry name" value="P-loop_NTPase"/>
</dbReference>
<dbReference type="GO" id="GO:0005524">
    <property type="term" value="F:ATP binding"/>
    <property type="evidence" value="ECO:0007669"/>
    <property type="project" value="UniProtKB-KW"/>
</dbReference>
<keyword evidence="2" id="KW-0067">ATP-binding</keyword>
<dbReference type="SUPFAM" id="SSF52540">
    <property type="entry name" value="P-loop containing nucleoside triphosphate hydrolases"/>
    <property type="match status" value="1"/>
</dbReference>
<dbReference type="Proteomes" id="UP000319335">
    <property type="component" value="Unassembled WGS sequence"/>
</dbReference>
<dbReference type="PROSITE" id="PS51146">
    <property type="entry name" value="KAIC"/>
    <property type="match status" value="1"/>
</dbReference>
<evidence type="ECO:0000256" key="1">
    <source>
        <dbReference type="ARBA" id="ARBA00022741"/>
    </source>
</evidence>
<dbReference type="EMBL" id="VIAQ01000010">
    <property type="protein sequence ID" value="TQD27021.1"/>
    <property type="molecule type" value="Genomic_DNA"/>
</dbReference>
<accession>A0A7Z8P2R9</accession>
<evidence type="ECO:0000259" key="3">
    <source>
        <dbReference type="PROSITE" id="PS51146"/>
    </source>
</evidence>
<keyword evidence="5" id="KW-1185">Reference proteome</keyword>
<evidence type="ECO:0000313" key="5">
    <source>
        <dbReference type="Proteomes" id="UP000319335"/>
    </source>
</evidence>
<dbReference type="InterPro" id="IPR014774">
    <property type="entry name" value="KaiC-like_dom"/>
</dbReference>
<dbReference type="AlphaFoldDB" id="A0A7Z8P2R9"/>